<evidence type="ECO:0000256" key="9">
    <source>
        <dbReference type="RuleBase" id="RU367039"/>
    </source>
</evidence>
<comment type="subcellular location">
    <subcellularLocation>
        <location evidence="1 9">Cytoplasm</location>
    </subcellularLocation>
</comment>
<evidence type="ECO:0000256" key="1">
    <source>
        <dbReference type="ARBA" id="ARBA00004496"/>
    </source>
</evidence>
<comment type="catalytic activity">
    <reaction evidence="9">
        <text>myo-inositol + O2 = D-glucuronate + H2O + H(+)</text>
        <dbReference type="Rhea" id="RHEA:23696"/>
        <dbReference type="ChEBI" id="CHEBI:15377"/>
        <dbReference type="ChEBI" id="CHEBI:15378"/>
        <dbReference type="ChEBI" id="CHEBI:15379"/>
        <dbReference type="ChEBI" id="CHEBI:17268"/>
        <dbReference type="ChEBI" id="CHEBI:58720"/>
        <dbReference type="EC" id="1.13.99.1"/>
    </reaction>
</comment>
<proteinExistence type="inferred from homology"/>
<dbReference type="Pfam" id="PF05153">
    <property type="entry name" value="MIOX"/>
    <property type="match status" value="1"/>
</dbReference>
<evidence type="ECO:0000256" key="4">
    <source>
        <dbReference type="ARBA" id="ARBA00011919"/>
    </source>
</evidence>
<evidence type="ECO:0000256" key="7">
    <source>
        <dbReference type="ARBA" id="ARBA00023002"/>
    </source>
</evidence>
<organism evidence="10">
    <name type="scientific">Mucochytrium quahogii</name>
    <dbReference type="NCBI Taxonomy" id="96639"/>
    <lineage>
        <taxon>Eukaryota</taxon>
        <taxon>Sar</taxon>
        <taxon>Stramenopiles</taxon>
        <taxon>Bigyra</taxon>
        <taxon>Labyrinthulomycetes</taxon>
        <taxon>Thraustochytrida</taxon>
        <taxon>Thraustochytriidae</taxon>
        <taxon>Mucochytrium</taxon>
    </lineage>
</organism>
<accession>A0A7S2RE40</accession>
<evidence type="ECO:0000256" key="6">
    <source>
        <dbReference type="ARBA" id="ARBA00022723"/>
    </source>
</evidence>
<gene>
    <name evidence="10" type="ORF">QSP1433_LOCUS2351</name>
</gene>
<dbReference type="SUPFAM" id="SSF55729">
    <property type="entry name" value="Acyl-CoA N-acyltransferases (Nat)"/>
    <property type="match status" value="1"/>
</dbReference>
<comment type="cofactor">
    <cofactor evidence="9">
        <name>Fe cation</name>
        <dbReference type="ChEBI" id="CHEBI:24875"/>
    </cofactor>
    <text evidence="9">Binds 2 iron ions per subunit.</text>
</comment>
<dbReference type="InterPro" id="IPR007828">
    <property type="entry name" value="Inositol_oxygenase"/>
</dbReference>
<dbReference type="EC" id="1.13.99.1" evidence="4 9"/>
<protein>
    <recommendedName>
        <fullName evidence="4 9">Inositol oxygenase</fullName>
        <ecNumber evidence="4 9">1.13.99.1</ecNumber>
    </recommendedName>
    <alternativeName>
        <fullName evidence="9">Myo-inositol oxygenase</fullName>
    </alternativeName>
</protein>
<evidence type="ECO:0000256" key="8">
    <source>
        <dbReference type="ARBA" id="ARBA00023004"/>
    </source>
</evidence>
<evidence type="ECO:0000313" key="10">
    <source>
        <dbReference type="EMBL" id="CAD9668211.1"/>
    </source>
</evidence>
<dbReference type="UniPathway" id="UPA00111">
    <property type="reaction ID" value="UER00527"/>
</dbReference>
<dbReference type="AlphaFoldDB" id="A0A7S2RE40"/>
<keyword evidence="6 9" id="KW-0479">Metal-binding</keyword>
<reference evidence="10" key="1">
    <citation type="submission" date="2021-01" db="EMBL/GenBank/DDBJ databases">
        <authorList>
            <person name="Corre E."/>
            <person name="Pelletier E."/>
            <person name="Niang G."/>
            <person name="Scheremetjew M."/>
            <person name="Finn R."/>
            <person name="Kale V."/>
            <person name="Holt S."/>
            <person name="Cochrane G."/>
            <person name="Meng A."/>
            <person name="Brown T."/>
            <person name="Cohen L."/>
        </authorList>
    </citation>
    <scope>NUCLEOTIDE SEQUENCE</scope>
    <source>
        <strain evidence="10">NY070348D</strain>
    </source>
</reference>
<name>A0A7S2RE40_9STRA</name>
<dbReference type="EMBL" id="HBHK01003968">
    <property type="protein sequence ID" value="CAD9668211.1"/>
    <property type="molecule type" value="Transcribed_RNA"/>
</dbReference>
<comment type="similarity">
    <text evidence="3 9">Belongs to the myo-inositol oxygenase family.</text>
</comment>
<dbReference type="SUPFAM" id="SSF109604">
    <property type="entry name" value="HD-domain/PDEase-like"/>
    <property type="match status" value="1"/>
</dbReference>
<keyword evidence="5 9" id="KW-0963">Cytoplasm</keyword>
<sequence>MDTSCGGDGIRIEFAQSEVGHEYKWLVFHQSKRGSIGKLLAEYKCTDEGPNPDAFIKTISVRNAFRGRNLAIKLLETCKTYLSEDLGCTGVCLEAEEDMSRHGKLVGLYKSAGFKVIPGIKDFKLLYHGDEMYRVVPMRCELRPSDQAIVPWDVLSFSFAMELQNEVIQGEMRECLNVWEMLERFELVNFAKKARSVCLSHGHPDWLQFLVILQLLAVVNEKLTWDSIGGKTFTDKLDTVEFTNIQEPTSEQFVGLHRGQPVWNNDEYLYHVMMKNSLQLPRVALWMVRFRRMSNALEAGLLDGMMNGEDQTMVNWISLFSSLVGELGTCPQEDDIEGCGERSMRQLLMKFSPSPIEW</sequence>
<dbReference type="GO" id="GO:0019310">
    <property type="term" value="P:inositol catabolic process"/>
    <property type="evidence" value="ECO:0007669"/>
    <property type="project" value="UniProtKB-UniRule"/>
</dbReference>
<comment type="pathway">
    <text evidence="2 9">Polyol metabolism; myo-inositol degradation into D-glucuronate; D-glucuronate from myo-inositol: step 1/1.</text>
</comment>
<dbReference type="Gene3D" id="3.40.630.30">
    <property type="match status" value="1"/>
</dbReference>
<keyword evidence="7 9" id="KW-0560">Oxidoreductase</keyword>
<dbReference type="GO" id="GO:0050113">
    <property type="term" value="F:inositol oxygenase activity"/>
    <property type="evidence" value="ECO:0007669"/>
    <property type="project" value="UniProtKB-UniRule"/>
</dbReference>
<dbReference type="GO" id="GO:0005737">
    <property type="term" value="C:cytoplasm"/>
    <property type="evidence" value="ECO:0007669"/>
    <property type="project" value="UniProtKB-SubCell"/>
</dbReference>
<dbReference type="InterPro" id="IPR016181">
    <property type="entry name" value="Acyl_CoA_acyltransferase"/>
</dbReference>
<keyword evidence="8 9" id="KW-0408">Iron</keyword>
<dbReference type="GO" id="GO:0005506">
    <property type="term" value="F:iron ion binding"/>
    <property type="evidence" value="ECO:0007669"/>
    <property type="project" value="InterPro"/>
</dbReference>
<evidence type="ECO:0000256" key="2">
    <source>
        <dbReference type="ARBA" id="ARBA00005167"/>
    </source>
</evidence>
<evidence type="ECO:0000256" key="3">
    <source>
        <dbReference type="ARBA" id="ARBA00005286"/>
    </source>
</evidence>
<evidence type="ECO:0000256" key="5">
    <source>
        <dbReference type="ARBA" id="ARBA00022490"/>
    </source>
</evidence>